<dbReference type="PANTHER" id="PTHR47706">
    <property type="entry name" value="NMRA-LIKE FAMILY PROTEIN"/>
    <property type="match status" value="1"/>
</dbReference>
<dbReference type="PANTHER" id="PTHR47706:SF9">
    <property type="entry name" value="NMRA-LIKE DOMAIN-CONTAINING PROTEIN-RELATED"/>
    <property type="match status" value="1"/>
</dbReference>
<name>A0AAN7YAS5_9PEZI</name>
<dbReference type="Proteomes" id="UP001310890">
    <property type="component" value="Unassembled WGS sequence"/>
</dbReference>
<protein>
    <recommendedName>
        <fullName evidence="5">NmrA-like domain-containing protein</fullName>
    </recommendedName>
</protein>
<reference evidence="3" key="1">
    <citation type="submission" date="2023-08" db="EMBL/GenBank/DDBJ databases">
        <title>Black Yeasts Isolated from many extreme environments.</title>
        <authorList>
            <person name="Coleine C."/>
            <person name="Stajich J.E."/>
            <person name="Selbmann L."/>
        </authorList>
    </citation>
    <scope>NUCLEOTIDE SEQUENCE</scope>
    <source>
        <strain evidence="3">CCFEE 5401</strain>
    </source>
</reference>
<accession>A0AAN7YAS5</accession>
<dbReference type="EMBL" id="JAVRRL010000291">
    <property type="protein sequence ID" value="KAK5103288.1"/>
    <property type="molecule type" value="Genomic_DNA"/>
</dbReference>
<dbReference type="GO" id="GO:0016491">
    <property type="term" value="F:oxidoreductase activity"/>
    <property type="evidence" value="ECO:0007669"/>
    <property type="project" value="UniProtKB-KW"/>
</dbReference>
<keyword evidence="2" id="KW-0560">Oxidoreductase</keyword>
<organism evidence="3 4">
    <name type="scientific">Meristemomyces frigidus</name>
    <dbReference type="NCBI Taxonomy" id="1508187"/>
    <lineage>
        <taxon>Eukaryota</taxon>
        <taxon>Fungi</taxon>
        <taxon>Dikarya</taxon>
        <taxon>Ascomycota</taxon>
        <taxon>Pezizomycotina</taxon>
        <taxon>Dothideomycetes</taxon>
        <taxon>Dothideomycetidae</taxon>
        <taxon>Mycosphaerellales</taxon>
        <taxon>Teratosphaeriaceae</taxon>
        <taxon>Meristemomyces</taxon>
    </lineage>
</organism>
<evidence type="ECO:0000256" key="2">
    <source>
        <dbReference type="ARBA" id="ARBA00023002"/>
    </source>
</evidence>
<evidence type="ECO:0008006" key="5">
    <source>
        <dbReference type="Google" id="ProtNLM"/>
    </source>
</evidence>
<proteinExistence type="predicted"/>
<comment type="caution">
    <text evidence="3">The sequence shown here is derived from an EMBL/GenBank/DDBJ whole genome shotgun (WGS) entry which is preliminary data.</text>
</comment>
<dbReference type="AlphaFoldDB" id="A0AAN7YAS5"/>
<keyword evidence="1" id="KW-0521">NADP</keyword>
<sequence>MLVKSITKEVKTPCKVLVWVYGQQRLVHSLIDSLMEDGNYQVAVLVGYRSNLIFRNGTRILRTNFRGITDDLISSIQGHEILVSSVGGHIQMRQHLFVAKVAAVAGIRRYILPECASERSDHSTSKTQLTTQLTDLAILIPSFSWTAIACGIWLDVALAKHRIFIDTLNHHVCCQEWSQQSLTMTTMAYTVSGFIAVMKKPNFAVNQRVYLRGMEISQSDIITELERRQHVVYTGLVINSDERAQTSLISTVMLNDEHAGPYRQECRTPVLEDSLHIGSITLESVIEQHLQEQCKELHSEASTALTSAADETGSISLELAMS</sequence>
<dbReference type="InterPro" id="IPR051609">
    <property type="entry name" value="NmrA/Isoflavone_reductase-like"/>
</dbReference>
<evidence type="ECO:0000313" key="4">
    <source>
        <dbReference type="Proteomes" id="UP001310890"/>
    </source>
</evidence>
<evidence type="ECO:0000313" key="3">
    <source>
        <dbReference type="EMBL" id="KAK5103288.1"/>
    </source>
</evidence>
<evidence type="ECO:0000256" key="1">
    <source>
        <dbReference type="ARBA" id="ARBA00022857"/>
    </source>
</evidence>
<gene>
    <name evidence="3" type="ORF">LTR62_003970</name>
</gene>